<sequence>MGFRHFFDHHHQHHGRHGHCRDGLEGREAWIREAIGRGRGRGLGRGFGDDEGEGGWGGMGGRFRGGRVFGHGDLKLILLALIAEQPRHGYELIRTIEEMFDGAYAPSPGAVYPTLTLLEEIGHASVQSDDGKKLYTITAEGKAFLAENKEAVDAVMSRMQQTAKMFARAAAPMALREAMHSLKRALFMHGGPWNAEEVKRIGDIIRKAAEEIAKGRKDA</sequence>
<dbReference type="InterPro" id="IPR005149">
    <property type="entry name" value="Tscrpt_reg_PadR_N"/>
</dbReference>
<feature type="domain" description="Transcription regulator PadR N-terminal" evidence="1">
    <location>
        <begin position="78"/>
        <end position="147"/>
    </location>
</feature>
<comment type="caution">
    <text evidence="2">The sequence shown here is derived from an EMBL/GenBank/DDBJ whole genome shotgun (WGS) entry which is preliminary data.</text>
</comment>
<dbReference type="PANTHER" id="PTHR43252">
    <property type="entry name" value="TRANSCRIPTIONAL REGULATOR YQJI"/>
    <property type="match status" value="1"/>
</dbReference>
<gene>
    <name evidence="2" type="ORF">ABIC75_000719</name>
</gene>
<dbReference type="InterPro" id="IPR036390">
    <property type="entry name" value="WH_DNA-bd_sf"/>
</dbReference>
<keyword evidence="2" id="KW-0238">DNA-binding</keyword>
<dbReference type="Gene3D" id="1.10.10.10">
    <property type="entry name" value="Winged helix-like DNA-binding domain superfamily/Winged helix DNA-binding domain"/>
    <property type="match status" value="1"/>
</dbReference>
<protein>
    <submittedName>
        <fullName evidence="2">DNA-binding PadR family transcriptional regulator</fullName>
    </submittedName>
</protein>
<dbReference type="EMBL" id="JBEPMU010000001">
    <property type="protein sequence ID" value="MET3651017.1"/>
    <property type="molecule type" value="Genomic_DNA"/>
</dbReference>
<dbReference type="Pfam" id="PF03551">
    <property type="entry name" value="PadR"/>
    <property type="match status" value="1"/>
</dbReference>
<dbReference type="SUPFAM" id="SSF46785">
    <property type="entry name" value="Winged helix' DNA-binding domain"/>
    <property type="match status" value="1"/>
</dbReference>
<proteinExistence type="predicted"/>
<organism evidence="2 3">
    <name type="scientific">Dyella japonica</name>
    <dbReference type="NCBI Taxonomy" id="231455"/>
    <lineage>
        <taxon>Bacteria</taxon>
        <taxon>Pseudomonadati</taxon>
        <taxon>Pseudomonadota</taxon>
        <taxon>Gammaproteobacteria</taxon>
        <taxon>Lysobacterales</taxon>
        <taxon>Rhodanobacteraceae</taxon>
        <taxon>Dyella</taxon>
    </lineage>
</organism>
<reference evidence="2 3" key="1">
    <citation type="submission" date="2024-06" db="EMBL/GenBank/DDBJ databases">
        <title>Sorghum-associated microbial communities from plants grown in Nebraska, USA.</title>
        <authorList>
            <person name="Schachtman D."/>
        </authorList>
    </citation>
    <scope>NUCLEOTIDE SEQUENCE [LARGE SCALE GENOMIC DNA]</scope>
    <source>
        <strain evidence="2 3">1073</strain>
    </source>
</reference>
<name>A0ABV2JR14_9GAMM</name>
<dbReference type="Proteomes" id="UP001549184">
    <property type="component" value="Unassembled WGS sequence"/>
</dbReference>
<dbReference type="PANTHER" id="PTHR43252:SF7">
    <property type="entry name" value="TRANSCRIPTIONAL REGULATOR YQJI"/>
    <property type="match status" value="1"/>
</dbReference>
<accession>A0ABV2JR14</accession>
<dbReference type="RefSeq" id="WP_354012481.1">
    <property type="nucleotide sequence ID" value="NZ_JBEPMU010000001.1"/>
</dbReference>
<evidence type="ECO:0000259" key="1">
    <source>
        <dbReference type="Pfam" id="PF03551"/>
    </source>
</evidence>
<dbReference type="GO" id="GO:0003677">
    <property type="term" value="F:DNA binding"/>
    <property type="evidence" value="ECO:0007669"/>
    <property type="project" value="UniProtKB-KW"/>
</dbReference>
<keyword evidence="3" id="KW-1185">Reference proteome</keyword>
<dbReference type="InterPro" id="IPR036388">
    <property type="entry name" value="WH-like_DNA-bd_sf"/>
</dbReference>
<evidence type="ECO:0000313" key="3">
    <source>
        <dbReference type="Proteomes" id="UP001549184"/>
    </source>
</evidence>
<evidence type="ECO:0000313" key="2">
    <source>
        <dbReference type="EMBL" id="MET3651017.1"/>
    </source>
</evidence>